<dbReference type="RefSeq" id="XP_051364269.1">
    <property type="nucleotide sequence ID" value="XM_051504358.1"/>
</dbReference>
<dbReference type="Gene3D" id="3.40.50.300">
    <property type="entry name" value="P-loop containing nucleotide triphosphate hydrolases"/>
    <property type="match status" value="1"/>
</dbReference>
<dbReference type="OrthoDB" id="6513042at2759"/>
<accession>A0A9P9Y5F0</accession>
<proteinExistence type="predicted"/>
<keyword evidence="2" id="KW-1185">Reference proteome</keyword>
<comment type="caution">
    <text evidence="1">The sequence shown here is derived from an EMBL/GenBank/DDBJ whole genome shotgun (WGS) entry which is preliminary data.</text>
</comment>
<name>A0A9P9Y5F0_9HYPO</name>
<dbReference type="InterPro" id="IPR027417">
    <property type="entry name" value="P-loop_NTPase"/>
</dbReference>
<reference evidence="1" key="2">
    <citation type="submission" date="2022-07" db="EMBL/GenBank/DDBJ databases">
        <authorList>
            <person name="Goncalves M.F.M."/>
            <person name="Hilario S."/>
            <person name="Van De Peer Y."/>
            <person name="Esteves A.C."/>
            <person name="Alves A."/>
        </authorList>
    </citation>
    <scope>NUCLEOTIDE SEQUENCE</scope>
    <source>
        <strain evidence="1">MUM 19.33</strain>
    </source>
</reference>
<dbReference type="SUPFAM" id="SSF52540">
    <property type="entry name" value="P-loop containing nucleoside triphosphate hydrolases"/>
    <property type="match status" value="1"/>
</dbReference>
<dbReference type="Proteomes" id="UP001055219">
    <property type="component" value="Unassembled WGS sequence"/>
</dbReference>
<dbReference type="EMBL" id="JAGIXG020000008">
    <property type="protein sequence ID" value="KAI6783413.1"/>
    <property type="molecule type" value="Genomic_DNA"/>
</dbReference>
<sequence length="213" mass="24238">MIIIDEAQNLNKAATFIAMANYPRASFVLIIGDINQSTLVSAAAEDNEYNDFFDRQHATSLLDRLAKCNKIDFTLMNTHRPFGNAFEIPRQMFYRETMSVVHGSHLVQQNKSWLSRLIFPTSNTQPPIETSFSRDDYVLSARRSVQGSFLGRKLGHVTVTTREPQALVYDTKRLTATQCTFGMTVERNQIDLYWESIRTQHEIGTDLALGVLL</sequence>
<evidence type="ECO:0000313" key="1">
    <source>
        <dbReference type="EMBL" id="KAI6783413.1"/>
    </source>
</evidence>
<organism evidence="1 2">
    <name type="scientific">Emericellopsis cladophorae</name>
    <dbReference type="NCBI Taxonomy" id="2686198"/>
    <lineage>
        <taxon>Eukaryota</taxon>
        <taxon>Fungi</taxon>
        <taxon>Dikarya</taxon>
        <taxon>Ascomycota</taxon>
        <taxon>Pezizomycotina</taxon>
        <taxon>Sordariomycetes</taxon>
        <taxon>Hypocreomycetidae</taxon>
        <taxon>Hypocreales</taxon>
        <taxon>Bionectriaceae</taxon>
        <taxon>Emericellopsis</taxon>
    </lineage>
</organism>
<gene>
    <name evidence="1" type="ORF">J7T54_004440</name>
</gene>
<protein>
    <submittedName>
        <fullName evidence="1">Uncharacterized protein</fullName>
    </submittedName>
</protein>
<dbReference type="AlphaFoldDB" id="A0A9P9Y5F0"/>
<evidence type="ECO:0000313" key="2">
    <source>
        <dbReference type="Proteomes" id="UP001055219"/>
    </source>
</evidence>
<dbReference type="GeneID" id="75830928"/>
<reference evidence="1" key="1">
    <citation type="journal article" date="2021" name="J Fungi (Basel)">
        <title>Genomic and Metabolomic Analyses of the Marine Fungus Emericellopsis cladophorae: Insights into Saltwater Adaptability Mechanisms and Its Biosynthetic Potential.</title>
        <authorList>
            <person name="Goncalves M.F.M."/>
            <person name="Hilario S."/>
            <person name="Van de Peer Y."/>
            <person name="Esteves A.C."/>
            <person name="Alves A."/>
        </authorList>
    </citation>
    <scope>NUCLEOTIDE SEQUENCE</scope>
    <source>
        <strain evidence="1">MUM 19.33</strain>
    </source>
</reference>